<feature type="domain" description="SpoVR-like C-terminal" evidence="2">
    <location>
        <begin position="444"/>
        <end position="497"/>
    </location>
</feature>
<dbReference type="InterPro" id="IPR007390">
    <property type="entry name" value="Spore_V_R"/>
</dbReference>
<sequence>MKKQPPAKRELLFTGADWDFEKIQRVYDAVEEIAKGEMGLATYPNQIEVITSEQMLDAYSSIGMPLMYKHWSFGKHFARDETMYRKGMRGLAYEIVINSSPCISYIMEENSMAMQTLVIAHAAFGHNHFFKNNGLFKQWTDAKGILDYMEFAKGYVAQCEERYGNKAVEKVMDAAHALMSHGVHKYPRKRTPDLAEEEKRVADRLAYQEKMYNDLWRTVPKGPAGKKGSQELAERKRQLGLPEENLLYFLEKMAPKLAPWQRELIRIVRKISQYFYPQKQTKMMNEGCATFTHYTIVNRMHEMGLLSDGAMLEILHSHTSVVFQPDFDDRRYSGLNPYALGFNMMNDIKRMCIEPTEEDRQWFPDFAGNNDPYGTLRQAWADYRDESFLLQYLSPALIRKMKLFKIHDVAENPEMEVAAIHNERGYREVRKALARSYDIAHLEPDIQIVDVDLAGDRRLIVHHFAESGMLLDGSEAVRVLRHIANLWGYEVRLMEIDPATEQVVKVYDDVAPITEM</sequence>
<dbReference type="EMBL" id="PGTO01000020">
    <property type="protein sequence ID" value="RAU20563.1"/>
    <property type="molecule type" value="Genomic_DNA"/>
</dbReference>
<name>A0A364NU04_9PROT</name>
<comment type="caution">
    <text evidence="3">The sequence shown here is derived from an EMBL/GenBank/DDBJ whole genome shotgun (WGS) entry which is preliminary data.</text>
</comment>
<feature type="domain" description="SpoVR protein-like N-terminal" evidence="1">
    <location>
        <begin position="17"/>
        <end position="440"/>
    </location>
</feature>
<proteinExistence type="predicted"/>
<dbReference type="Proteomes" id="UP000251075">
    <property type="component" value="Unassembled WGS sequence"/>
</dbReference>
<dbReference type="InterPro" id="IPR057008">
    <property type="entry name" value="SpoVR-like_C"/>
</dbReference>
<organism evidence="3 4">
    <name type="scientific">Paramagnetospirillum kuznetsovii</name>
    <dbReference type="NCBI Taxonomy" id="2053833"/>
    <lineage>
        <taxon>Bacteria</taxon>
        <taxon>Pseudomonadati</taxon>
        <taxon>Pseudomonadota</taxon>
        <taxon>Alphaproteobacteria</taxon>
        <taxon>Rhodospirillales</taxon>
        <taxon>Magnetospirillaceae</taxon>
        <taxon>Paramagnetospirillum</taxon>
    </lineage>
</organism>
<dbReference type="Pfam" id="PF04293">
    <property type="entry name" value="SpoVR"/>
    <property type="match status" value="1"/>
</dbReference>
<dbReference type="InterPro" id="IPR057270">
    <property type="entry name" value="Ycgb-like"/>
</dbReference>
<dbReference type="PANTHER" id="PTHR30029:SF2">
    <property type="entry name" value="STAGE V SPORULATION PROTEIN R"/>
    <property type="match status" value="1"/>
</dbReference>
<evidence type="ECO:0000313" key="4">
    <source>
        <dbReference type="Proteomes" id="UP000251075"/>
    </source>
</evidence>
<dbReference type="PANTHER" id="PTHR30029">
    <property type="entry name" value="STAGE V SPORULATION PROTEIN R"/>
    <property type="match status" value="1"/>
</dbReference>
<dbReference type="InterPro" id="IPR056174">
    <property type="entry name" value="SpoVR_N"/>
</dbReference>
<evidence type="ECO:0000259" key="2">
    <source>
        <dbReference type="Pfam" id="PF24755"/>
    </source>
</evidence>
<evidence type="ECO:0000259" key="1">
    <source>
        <dbReference type="Pfam" id="PF04293"/>
    </source>
</evidence>
<dbReference type="RefSeq" id="WP_112146914.1">
    <property type="nucleotide sequence ID" value="NZ_PGTO01000020.1"/>
</dbReference>
<dbReference type="NCBIfam" id="NF008737">
    <property type="entry name" value="PRK11767.1"/>
    <property type="match status" value="1"/>
</dbReference>
<protein>
    <submittedName>
        <fullName evidence="3">SpoVR family protein</fullName>
    </submittedName>
</protein>
<dbReference type="Pfam" id="PF24755">
    <property type="entry name" value="SpoVR_C"/>
    <property type="match status" value="1"/>
</dbReference>
<dbReference type="AlphaFoldDB" id="A0A364NU04"/>
<gene>
    <name evidence="3" type="ORF">CU669_17635</name>
</gene>
<keyword evidence="4" id="KW-1185">Reference proteome</keyword>
<dbReference type="OrthoDB" id="9784270at2"/>
<reference evidence="3 4" key="1">
    <citation type="submission" date="2017-11" db="EMBL/GenBank/DDBJ databases">
        <title>Draft genome sequence of magnetotactic bacterium Magnetospirillum kuznetsovii LBB-42.</title>
        <authorList>
            <person name="Grouzdev D.S."/>
            <person name="Rysina M.S."/>
            <person name="Baslerov R.V."/>
            <person name="Koziaeva V."/>
        </authorList>
    </citation>
    <scope>NUCLEOTIDE SEQUENCE [LARGE SCALE GENOMIC DNA]</scope>
    <source>
        <strain evidence="3 4">LBB-42</strain>
    </source>
</reference>
<accession>A0A364NU04</accession>
<evidence type="ECO:0000313" key="3">
    <source>
        <dbReference type="EMBL" id="RAU20563.1"/>
    </source>
</evidence>